<dbReference type="AlphaFoldDB" id="A0AAX2GXD1"/>
<feature type="transmembrane region" description="Helical" evidence="1">
    <location>
        <begin position="64"/>
        <end position="87"/>
    </location>
</feature>
<protein>
    <submittedName>
        <fullName evidence="2">Uncharacterized protein</fullName>
    </submittedName>
</protein>
<keyword evidence="1" id="KW-1133">Transmembrane helix</keyword>
<sequence length="128" mass="14793">MKLFTRYFLLLCVLIAAIYLTCKHYAHSYPPEFYTLEQLCNFHLGLSTLLLTVIAIVNQKRPKYTGFAFLATAILRFIGVGAFTLPLRWHEPTPPLSDALYILLPLPLLILLEALYTLHLIRNENHRH</sequence>
<evidence type="ECO:0000256" key="1">
    <source>
        <dbReference type="SAM" id="Phobius"/>
    </source>
</evidence>
<proteinExistence type="predicted"/>
<reference evidence="2 3" key="1">
    <citation type="submission" date="2017-06" db="EMBL/GenBank/DDBJ databases">
        <authorList>
            <consortium name="Pathogen Informatics"/>
        </authorList>
    </citation>
    <scope>NUCLEOTIDE SEQUENCE [LARGE SCALE GENOMIC DNA]</scope>
    <source>
        <strain evidence="2 3">NCTC12947</strain>
    </source>
</reference>
<name>A0AAX2GXD1_9FLAO</name>
<keyword evidence="1" id="KW-0812">Transmembrane</keyword>
<keyword evidence="1" id="KW-0472">Membrane</keyword>
<evidence type="ECO:0000313" key="2">
    <source>
        <dbReference type="EMBL" id="SNV08777.1"/>
    </source>
</evidence>
<feature type="transmembrane region" description="Helical" evidence="1">
    <location>
        <begin position="38"/>
        <end position="57"/>
    </location>
</feature>
<feature type="transmembrane region" description="Helical" evidence="1">
    <location>
        <begin position="99"/>
        <end position="121"/>
    </location>
</feature>
<dbReference type="EMBL" id="LT906449">
    <property type="protein sequence ID" value="SNV08777.1"/>
    <property type="molecule type" value="Genomic_DNA"/>
</dbReference>
<evidence type="ECO:0000313" key="3">
    <source>
        <dbReference type="Proteomes" id="UP000215539"/>
    </source>
</evidence>
<dbReference type="RefSeq" id="WP_143325061.1">
    <property type="nucleotide sequence ID" value="NZ_CP014227.1"/>
</dbReference>
<dbReference type="Proteomes" id="UP000215539">
    <property type="component" value="Chromosome 1"/>
</dbReference>
<gene>
    <name evidence="2" type="ORF">SAMEA44541418_01077</name>
</gene>
<organism evidence="2 3">
    <name type="scientific">Capnocytophaga haemolytica</name>
    <dbReference type="NCBI Taxonomy" id="45243"/>
    <lineage>
        <taxon>Bacteria</taxon>
        <taxon>Pseudomonadati</taxon>
        <taxon>Bacteroidota</taxon>
        <taxon>Flavobacteriia</taxon>
        <taxon>Flavobacteriales</taxon>
        <taxon>Flavobacteriaceae</taxon>
        <taxon>Capnocytophaga</taxon>
    </lineage>
</organism>
<accession>A0AAX2GXD1</accession>